<accession>A0AAE0UFW9</accession>
<feature type="domain" description="Heterokaryon incompatibility" evidence="2">
    <location>
        <begin position="236"/>
        <end position="375"/>
    </location>
</feature>
<name>A0AAE0UFW9_SORBR</name>
<dbReference type="Pfam" id="PF06985">
    <property type="entry name" value="HET"/>
    <property type="match status" value="1"/>
</dbReference>
<feature type="region of interest" description="Disordered" evidence="1">
    <location>
        <begin position="41"/>
        <end position="68"/>
    </location>
</feature>
<gene>
    <name evidence="3" type="ORF">B0T20DRAFT_388472</name>
</gene>
<feature type="compositionally biased region" description="Low complexity" evidence="1">
    <location>
        <begin position="54"/>
        <end position="63"/>
    </location>
</feature>
<keyword evidence="4" id="KW-1185">Reference proteome</keyword>
<evidence type="ECO:0000313" key="4">
    <source>
        <dbReference type="Proteomes" id="UP001281003"/>
    </source>
</evidence>
<organism evidence="3 4">
    <name type="scientific">Sordaria brevicollis</name>
    <dbReference type="NCBI Taxonomy" id="83679"/>
    <lineage>
        <taxon>Eukaryota</taxon>
        <taxon>Fungi</taxon>
        <taxon>Dikarya</taxon>
        <taxon>Ascomycota</taxon>
        <taxon>Pezizomycotina</taxon>
        <taxon>Sordariomycetes</taxon>
        <taxon>Sordariomycetidae</taxon>
        <taxon>Sordariales</taxon>
        <taxon>Sordariaceae</taxon>
        <taxon>Sordaria</taxon>
    </lineage>
</organism>
<evidence type="ECO:0000313" key="3">
    <source>
        <dbReference type="EMBL" id="KAK3402786.1"/>
    </source>
</evidence>
<dbReference type="AlphaFoldDB" id="A0AAE0UFW9"/>
<proteinExistence type="predicted"/>
<dbReference type="Proteomes" id="UP001281003">
    <property type="component" value="Unassembled WGS sequence"/>
</dbReference>
<protein>
    <submittedName>
        <fullName evidence="3">Heterokaryon incompatibility protein-domain-containing protein</fullName>
    </submittedName>
</protein>
<reference evidence="3" key="1">
    <citation type="journal article" date="2023" name="Mol. Phylogenet. Evol.">
        <title>Genome-scale phylogeny and comparative genomics of the fungal order Sordariales.</title>
        <authorList>
            <person name="Hensen N."/>
            <person name="Bonometti L."/>
            <person name="Westerberg I."/>
            <person name="Brannstrom I.O."/>
            <person name="Guillou S."/>
            <person name="Cros-Aarteil S."/>
            <person name="Calhoun S."/>
            <person name="Haridas S."/>
            <person name="Kuo A."/>
            <person name="Mondo S."/>
            <person name="Pangilinan J."/>
            <person name="Riley R."/>
            <person name="LaButti K."/>
            <person name="Andreopoulos B."/>
            <person name="Lipzen A."/>
            <person name="Chen C."/>
            <person name="Yan M."/>
            <person name="Daum C."/>
            <person name="Ng V."/>
            <person name="Clum A."/>
            <person name="Steindorff A."/>
            <person name="Ohm R.A."/>
            <person name="Martin F."/>
            <person name="Silar P."/>
            <person name="Natvig D.O."/>
            <person name="Lalanne C."/>
            <person name="Gautier V."/>
            <person name="Ament-Velasquez S.L."/>
            <person name="Kruys A."/>
            <person name="Hutchinson M.I."/>
            <person name="Powell A.J."/>
            <person name="Barry K."/>
            <person name="Miller A.N."/>
            <person name="Grigoriev I.V."/>
            <person name="Debuchy R."/>
            <person name="Gladieux P."/>
            <person name="Hiltunen Thoren M."/>
            <person name="Johannesson H."/>
        </authorList>
    </citation>
    <scope>NUCLEOTIDE SEQUENCE</scope>
    <source>
        <strain evidence="3">FGSC 1904</strain>
    </source>
</reference>
<reference evidence="3" key="2">
    <citation type="submission" date="2023-07" db="EMBL/GenBank/DDBJ databases">
        <authorList>
            <consortium name="Lawrence Berkeley National Laboratory"/>
            <person name="Haridas S."/>
            <person name="Hensen N."/>
            <person name="Bonometti L."/>
            <person name="Westerberg I."/>
            <person name="Brannstrom I.O."/>
            <person name="Guillou S."/>
            <person name="Cros-Aarteil S."/>
            <person name="Calhoun S."/>
            <person name="Kuo A."/>
            <person name="Mondo S."/>
            <person name="Pangilinan J."/>
            <person name="Riley R."/>
            <person name="LaButti K."/>
            <person name="Andreopoulos B."/>
            <person name="Lipzen A."/>
            <person name="Chen C."/>
            <person name="Yanf M."/>
            <person name="Daum C."/>
            <person name="Ng V."/>
            <person name="Clum A."/>
            <person name="Steindorff A."/>
            <person name="Ohm R."/>
            <person name="Martin F."/>
            <person name="Silar P."/>
            <person name="Natvig D."/>
            <person name="Lalanne C."/>
            <person name="Gautier V."/>
            <person name="Ament-velasquez S.L."/>
            <person name="Kruys A."/>
            <person name="Hutchinson M.I."/>
            <person name="Powell A.J."/>
            <person name="Barry K."/>
            <person name="Miller A.N."/>
            <person name="Grigoriev I.V."/>
            <person name="Debuchy R."/>
            <person name="Gladieux P."/>
            <person name="Thoren M.H."/>
            <person name="Johannesson H."/>
        </authorList>
    </citation>
    <scope>NUCLEOTIDE SEQUENCE</scope>
    <source>
        <strain evidence="3">FGSC 1904</strain>
    </source>
</reference>
<evidence type="ECO:0000256" key="1">
    <source>
        <dbReference type="SAM" id="MobiDB-lite"/>
    </source>
</evidence>
<dbReference type="PANTHER" id="PTHR33112:SF1">
    <property type="entry name" value="HETEROKARYON INCOMPATIBILITY DOMAIN-CONTAINING PROTEIN"/>
    <property type="match status" value="1"/>
</dbReference>
<dbReference type="InterPro" id="IPR010730">
    <property type="entry name" value="HET"/>
</dbReference>
<sequence length="730" mass="82679">MEGPDGDDRRHNVDISGTNRTITLPDITNLAITPLTPSAEERRNLPPAVLGPASSSEPCESSSITGESPKCSQRFCRWCAQIVFFPVPKMKVKWEIRITDPETCSLCAFFRAVILQRDRYLSDQSKFFLLYDRHGWILRHDNYALKTPQIPSVILLLNMHKKIPPRQAKRVALMGRKIQHLCVDYPSIKAWLHSCALDHDQCSKAHTSITAIPGLRFIDCVTEHIIPACEASEQVYVTLSYVWGASSHVSGNATAAGPASVLPACLPRVIRDAVTVTRTLGYRYLWVDRYCIPQNDRSVKHIQIQSMGSIYACSTLTIIAAAGDDAEHGLPGVTSRPRIPQLSVDLGDFSVVEFHSPRYDIESSTWSTRGWTYQEAQLARRRLVFTDNQVYFQCQERYCAEGLTGKHTSAPWTAFPWPDSGRYCGVVWCRIIEFSKRRLTFDRDALEAISGILAKYYEDHGLKDGVGFFCGLPILPHKASSVNSSARGLLCEKCRESRSEGFGGTECLVRSLLWKDYWDYATDVPSETPRRTMFPSWTWAGWKSTSQFELIVYPLPGGTLECCCADVHAVYEEGGLILNWRDCAKQILELSLQGIKPVFLDIEGPCFDVSLLWREKEGWVYREPLAFALNDRTESFPPCMLEKSEGKVQKLVGLLLMKDTDTFNHKFESVHVLLLQPAQHDVKGWVFERLTSSSIQVFNEERMSQDDGSRTEVPRRLFEAALEKRKIRLR</sequence>
<evidence type="ECO:0000259" key="2">
    <source>
        <dbReference type="Pfam" id="PF06985"/>
    </source>
</evidence>
<comment type="caution">
    <text evidence="3">The sequence shown here is derived from an EMBL/GenBank/DDBJ whole genome shotgun (WGS) entry which is preliminary data.</text>
</comment>
<dbReference type="PANTHER" id="PTHR33112">
    <property type="entry name" value="DOMAIN PROTEIN, PUTATIVE-RELATED"/>
    <property type="match status" value="1"/>
</dbReference>
<dbReference type="EMBL" id="JAUTDP010000001">
    <property type="protein sequence ID" value="KAK3402786.1"/>
    <property type="molecule type" value="Genomic_DNA"/>
</dbReference>